<keyword evidence="2" id="KW-1185">Reference proteome</keyword>
<evidence type="ECO:0000313" key="1">
    <source>
        <dbReference type="EMBL" id="MCM1987777.1"/>
    </source>
</evidence>
<evidence type="ECO:0000313" key="2">
    <source>
        <dbReference type="Proteomes" id="UP001056766"/>
    </source>
</evidence>
<name>A0A9E5DCH8_9EURY</name>
<reference evidence="1" key="2">
    <citation type="submission" date="2021-04" db="EMBL/GenBank/DDBJ databases">
        <authorList>
            <person name="Dong X."/>
        </authorList>
    </citation>
    <scope>NUCLEOTIDE SEQUENCE</scope>
    <source>
        <strain evidence="1">LLY</strain>
    </source>
</reference>
<dbReference type="Pfam" id="PF13289">
    <property type="entry name" value="SIR2_2"/>
    <property type="match status" value="1"/>
</dbReference>
<sequence length="470" mass="54463">MPRTYDDYVKDVTEDVIKCLEDMKCQPILFVGSGLSKRYFGAPNWEELLIEMANKCPLVEKEFAYYKQNAKKDDNGNEFIDIGTTFAEFYNKWAWNEGRFEFPDELFTEDNPPEIYLKYKVAEHLESLLKKNFINPLEDSDLNEEIELIKKIRPHALITTNYDLLLEKLFSEYEPVVGQKILRGNFTNYGEIFKIHGCISDSKGIVLTKNDYDDFEKKKKYLSAKLLIFFAEHPLLFIGYSAEDPNIKSILSDIDEIISMHGEVIPNIYILEWNPEIESSKYPVTDKIISIRGSKNIRIKCIVASSFKWVFDAFAANYNIKNIDVKILRSLLARNYELVRSDIPRNELEVNYETLEHVLSGEEGLATLYGIALLDDPKYFNAAYPYTITQMSEKLGFLNDKGKISWFKSHKLILKMIEDTGINIKETDNLYHLKVKIGTTMSVHKYSDAAVSLLMKIRDNEDYSEDISKL</sequence>
<gene>
    <name evidence="1" type="ORF">KDK67_12460</name>
</gene>
<dbReference type="RefSeq" id="WP_250869127.1">
    <property type="nucleotide sequence ID" value="NZ_JAGSOI010000072.1"/>
</dbReference>
<dbReference type="EMBL" id="JAGSOI010000072">
    <property type="protein sequence ID" value="MCM1987777.1"/>
    <property type="molecule type" value="Genomic_DNA"/>
</dbReference>
<comment type="caution">
    <text evidence="1">The sequence shown here is derived from an EMBL/GenBank/DDBJ whole genome shotgun (WGS) entry which is preliminary data.</text>
</comment>
<dbReference type="AlphaFoldDB" id="A0A9E5DCH8"/>
<reference evidence="1" key="1">
    <citation type="journal article" date="2021" name="mSystems">
        <title>Bacteria and Archaea Synergistically Convert Glycine Betaine to Biogenic Methane in the Formosa Cold Seep of the South China Sea.</title>
        <authorList>
            <person name="Li L."/>
            <person name="Zhang W."/>
            <person name="Zhang S."/>
            <person name="Song L."/>
            <person name="Sun Q."/>
            <person name="Zhang H."/>
            <person name="Xiang H."/>
            <person name="Dong X."/>
        </authorList>
    </citation>
    <scope>NUCLEOTIDE SEQUENCE</scope>
    <source>
        <strain evidence="1">LLY</strain>
    </source>
</reference>
<accession>A0A9E5DCH8</accession>
<proteinExistence type="predicted"/>
<dbReference type="Proteomes" id="UP001056766">
    <property type="component" value="Unassembled WGS sequence"/>
</dbReference>
<organism evidence="1 2">
    <name type="scientific">Methanococcoides seepicolus</name>
    <dbReference type="NCBI Taxonomy" id="2828780"/>
    <lineage>
        <taxon>Archaea</taxon>
        <taxon>Methanobacteriati</taxon>
        <taxon>Methanobacteriota</taxon>
        <taxon>Stenosarchaea group</taxon>
        <taxon>Methanomicrobia</taxon>
        <taxon>Methanosarcinales</taxon>
        <taxon>Methanosarcinaceae</taxon>
        <taxon>Methanococcoides</taxon>
    </lineage>
</organism>
<protein>
    <submittedName>
        <fullName evidence="1">SIR2 family protein</fullName>
    </submittedName>
</protein>